<dbReference type="PANTHER" id="PTHR46848">
    <property type="entry name" value="REGULATOR OF G-PROTEIN SIGNALING 3"/>
    <property type="match status" value="1"/>
</dbReference>
<dbReference type="SMART" id="SM00239">
    <property type="entry name" value="C2"/>
    <property type="match status" value="1"/>
</dbReference>
<dbReference type="GO" id="GO:0005886">
    <property type="term" value="C:plasma membrane"/>
    <property type="evidence" value="ECO:0007669"/>
    <property type="project" value="TreeGrafter"/>
</dbReference>
<comment type="caution">
    <text evidence="5">The sequence shown here is derived from an EMBL/GenBank/DDBJ whole genome shotgun (WGS) entry which is preliminary data.</text>
</comment>
<keyword evidence="6" id="KW-1185">Reference proteome</keyword>
<dbReference type="PANTHER" id="PTHR46848:SF1">
    <property type="entry name" value="REGULATOR OF G-PROTEIN SIGNALING 3"/>
    <property type="match status" value="1"/>
</dbReference>
<dbReference type="InterPro" id="IPR001478">
    <property type="entry name" value="PDZ"/>
</dbReference>
<dbReference type="SUPFAM" id="SSF49562">
    <property type="entry name" value="C2 domain (Calcium/lipid-binding domain, CaLB)"/>
    <property type="match status" value="1"/>
</dbReference>
<dbReference type="Pfam" id="PF00595">
    <property type="entry name" value="PDZ"/>
    <property type="match status" value="1"/>
</dbReference>
<dbReference type="InterPro" id="IPR000008">
    <property type="entry name" value="C2_dom"/>
</dbReference>
<feature type="region of interest" description="Disordered" evidence="1">
    <location>
        <begin position="1276"/>
        <end position="1297"/>
    </location>
</feature>
<evidence type="ECO:0000259" key="4">
    <source>
        <dbReference type="PROSITE" id="PS50106"/>
    </source>
</evidence>
<dbReference type="InterPro" id="IPR036034">
    <property type="entry name" value="PDZ_sf"/>
</dbReference>
<reference evidence="5 6" key="1">
    <citation type="journal article" date="2018" name="Elife">
        <title>Firefly genomes illuminate parallel origins of bioluminescence in beetles.</title>
        <authorList>
            <person name="Fallon T.R."/>
            <person name="Lower S.E."/>
            <person name="Chang C.H."/>
            <person name="Bessho-Uehara M."/>
            <person name="Martin G.J."/>
            <person name="Bewick A.J."/>
            <person name="Behringer M."/>
            <person name="Debat H.J."/>
            <person name="Wong I."/>
            <person name="Day J.C."/>
            <person name="Suvorov A."/>
            <person name="Silva C.J."/>
            <person name="Stanger-Hall K.F."/>
            <person name="Hall D.W."/>
            <person name="Schmitz R.J."/>
            <person name="Nelson D.R."/>
            <person name="Lewis S.M."/>
            <person name="Shigenobu S."/>
            <person name="Bybee S.M."/>
            <person name="Larracuente A.M."/>
            <person name="Oba Y."/>
            <person name="Weng J.K."/>
        </authorList>
    </citation>
    <scope>NUCLEOTIDE SEQUENCE [LARGE SCALE GENOMIC DNA]</scope>
    <source>
        <strain evidence="5">1611_PpyrPB1</strain>
        <tissue evidence="5">Whole body</tissue>
    </source>
</reference>
<feature type="domain" description="PDZ" evidence="4">
    <location>
        <begin position="648"/>
        <end position="726"/>
    </location>
</feature>
<evidence type="ECO:0000313" key="6">
    <source>
        <dbReference type="Proteomes" id="UP000327044"/>
    </source>
</evidence>
<evidence type="ECO:0000259" key="3">
    <source>
        <dbReference type="PROSITE" id="PS50010"/>
    </source>
</evidence>
<protein>
    <recommendedName>
        <fullName evidence="7">DH domain-containing protein</fullName>
    </recommendedName>
</protein>
<dbReference type="PROSITE" id="PS50106">
    <property type="entry name" value="PDZ"/>
    <property type="match status" value="1"/>
</dbReference>
<dbReference type="InterPro" id="IPR000219">
    <property type="entry name" value="DH_dom"/>
</dbReference>
<dbReference type="SUPFAM" id="SSF50156">
    <property type="entry name" value="PDZ domain-like"/>
    <property type="match status" value="1"/>
</dbReference>
<dbReference type="InterPro" id="IPR011993">
    <property type="entry name" value="PH-like_dom_sf"/>
</dbReference>
<feature type="compositionally biased region" description="Low complexity" evidence="1">
    <location>
        <begin position="1620"/>
        <end position="1635"/>
    </location>
</feature>
<dbReference type="InterPro" id="IPR035899">
    <property type="entry name" value="DBL_dom_sf"/>
</dbReference>
<feature type="domain" description="DH" evidence="3">
    <location>
        <begin position="792"/>
        <end position="975"/>
    </location>
</feature>
<dbReference type="SMART" id="SM00228">
    <property type="entry name" value="PDZ"/>
    <property type="match status" value="1"/>
</dbReference>
<accession>A0A5N4ASU6</accession>
<dbReference type="Gene3D" id="2.30.29.30">
    <property type="entry name" value="Pleckstrin-homology domain (PH domain)/Phosphotyrosine-binding domain (PTB)"/>
    <property type="match status" value="1"/>
</dbReference>
<dbReference type="GO" id="GO:0005634">
    <property type="term" value="C:nucleus"/>
    <property type="evidence" value="ECO:0007669"/>
    <property type="project" value="TreeGrafter"/>
</dbReference>
<dbReference type="Gene3D" id="2.60.40.150">
    <property type="entry name" value="C2 domain"/>
    <property type="match status" value="1"/>
</dbReference>
<feature type="compositionally biased region" description="Polar residues" evidence="1">
    <location>
        <begin position="1280"/>
        <end position="1297"/>
    </location>
</feature>
<dbReference type="Gene3D" id="1.20.900.10">
    <property type="entry name" value="Dbl homology (DH) domain"/>
    <property type="match status" value="1"/>
</dbReference>
<feature type="compositionally biased region" description="Polar residues" evidence="1">
    <location>
        <begin position="64"/>
        <end position="75"/>
    </location>
</feature>
<dbReference type="GO" id="GO:0005085">
    <property type="term" value="F:guanyl-nucleotide exchange factor activity"/>
    <property type="evidence" value="ECO:0007669"/>
    <property type="project" value="InterPro"/>
</dbReference>
<feature type="region of interest" description="Disordered" evidence="1">
    <location>
        <begin position="1523"/>
        <end position="1582"/>
    </location>
</feature>
<dbReference type="Pfam" id="PF00168">
    <property type="entry name" value="C2"/>
    <property type="match status" value="1"/>
</dbReference>
<feature type="region of interest" description="Disordered" evidence="1">
    <location>
        <begin position="1614"/>
        <end position="1643"/>
    </location>
</feature>
<sequence>MYRGVSPRLIDFESNQMLKWTVTRKLQSDEAPRVYPHHQLTEPTKTKRKKLSSSRTRKSDSPNKENGFTSSTPIKSDNHSCDPLRDVSNFSPPDKNRRRSNKRYNDRNFAHGEKKKKKRCVDNHDEVFFKPFDLVDSHIEGFCPDAAYYAPTLPTFGAEDSPCLLRNVPPTHLSTSITSLDSNLLPVKKVKTSEEDKVNVSPLVKRLIDLRFCNGESQNNSSFINDLSIDQLVDAILDTTDKEEGGENSDRLQEEENDLNATHEENMLNAEQEGRASTSNDSGFNSNTTKHHEIEADFKCKCNEQEPASYTYQGTDCDRTIINLGETFNERCVDQQVDFTLKRQKCIRRRRPSNKEEAEVVTSSSGALEQTFSLGKNWRRLRRRTRRCLSFENSTPDESVSAYTHNEDVKGTIDLALSYERNQLTVKVIRCQDLYRQGVEGPINAYVKVIMADRTGDLQKRRHGFIQRTVVHQNSSRPSFNHSFRIPICKNNINKRLQIEVWHRDRSCRRSDFLGCSSFTIKNVIKKEISGSFHLLPLTTGRTQNVPVPKENIKLAQSFASTNNESYEIIMSETTNDEIMSIDDIDGGCDNIRKTNSALMNQHQKDADENLFLRYLELDPTEGPDAIPAALQRKATGNKNGRTPFTTTKKLIKVPKSGFGFSVVWTHPPRIERVEKGLPADKAGILPGDYIIFVDKHNVVTMPEIDILNLIRSYGNQVTLEMFRRNVSRNGSMVSVRPAPVPCALPIVQNQHRPSTAESVNTASAAECSKKRLNLPQVTFNAEKPLLNTEEARRKAMYQVLAKEQQYTASLQFAITRFVSALAERKDLISPLDHRLLFQNSEEVHRISEEILECLVPEDGEPQIHLLLKVYHSKLSDIITSYKRYCSGIKKADCILVNKTRNSNSDFVRFLQTPAVPRRRPDITSFIHKPLEHYREILKLFNVILSQTKANHDEYALISKIVQDLQIAYREMTAEAGLMEPVGEGRPLLSVQDLENRLVFTKCKPFVLSKPGRQWIFGGDLGRVEGRSVRQYWTLLFSDLILFAKVSRDRVLFIIEDPLPLVHITDLLFNVRKKANEFRLIVHPGGTAAKSPTIHCGPDLTRTPRKSSNKRCIVLRAPTTELKAVWQNLLQRQICHVNAGMEGSSFSSPLESPDVPVTSSVGTLQSTESLSIRRQTPQCLNVESCGKQKQLDEIIEHKCKQLGKCSSSTKGSAIHLEQWMKGQLGRDQTLTPEEESDCEIWSVDMLRRRTEELMISDNRNSPRHCESRCEELILSDHSPSKSTSPESQVTVRSSPNAKETVRVCQQCHNTCRTNPNAHNSNNNINHSKCTEYNKNAINLNTTNLYEDNIICDEFGRLMLMGFSAVNPAASLVKLDPFSPLPKISVVPPTPDTRSEFRYSESVCSRISTSQLNNNECSPDDSPQDEEQPYHSLSSSNPTLRRFGTVSSLERVGSEETDENDEAETSESEDDESMGIDNRGFNPPTIRGWTARAGAFMSEKMAFFERLGEDYRAGTGFFERYLKSGDSKEENGEEDECENSGATSGEEIWGTPTSGDMDDPLSSNYDTKRSPNGGSLSSDNGDDTELMMDELLMTPPIASANLRGLLPRRTLEPLMEEDSDTCTSSSSSPDGYTPSPQQGNGTGDVADICLTAAEAPRSIQEQSNTPAVAFPVKSTTPRILRSDSYRHIIEDDEDNANFFNRFKSNAKIINVERIPRSRTIKLFEIFYVKKTDRKIHESFPEGDHLIKLFNKEGMTSDDVPTSYSQRPITSRIPKDKQMDGRFWRQLSRRRGSKKSDATA</sequence>
<evidence type="ECO:0000313" key="5">
    <source>
        <dbReference type="EMBL" id="KAB0800442.1"/>
    </source>
</evidence>
<organism evidence="5 6">
    <name type="scientific">Photinus pyralis</name>
    <name type="common">Common eastern firefly</name>
    <name type="synonym">Lampyris pyralis</name>
    <dbReference type="NCBI Taxonomy" id="7054"/>
    <lineage>
        <taxon>Eukaryota</taxon>
        <taxon>Metazoa</taxon>
        <taxon>Ecdysozoa</taxon>
        <taxon>Arthropoda</taxon>
        <taxon>Hexapoda</taxon>
        <taxon>Insecta</taxon>
        <taxon>Pterygota</taxon>
        <taxon>Neoptera</taxon>
        <taxon>Endopterygota</taxon>
        <taxon>Coleoptera</taxon>
        <taxon>Polyphaga</taxon>
        <taxon>Elateriformia</taxon>
        <taxon>Elateroidea</taxon>
        <taxon>Lampyridae</taxon>
        <taxon>Lampyrinae</taxon>
        <taxon>Photinus</taxon>
    </lineage>
</organism>
<feature type="compositionally biased region" description="Polar residues" evidence="1">
    <location>
        <begin position="1560"/>
        <end position="1578"/>
    </location>
</feature>
<dbReference type="Gene3D" id="2.30.42.10">
    <property type="match status" value="1"/>
</dbReference>
<name>A0A5N4ASU6_PHOPY</name>
<dbReference type="SUPFAM" id="SSF48065">
    <property type="entry name" value="DBL homology domain (DH-domain)"/>
    <property type="match status" value="1"/>
</dbReference>
<dbReference type="PROSITE" id="PS50010">
    <property type="entry name" value="DH_2"/>
    <property type="match status" value="1"/>
</dbReference>
<dbReference type="InParanoid" id="A0A5N4ASU6"/>
<feature type="compositionally biased region" description="Basic and acidic residues" evidence="1">
    <location>
        <begin position="76"/>
        <end position="85"/>
    </location>
</feature>
<dbReference type="InterPro" id="IPR035892">
    <property type="entry name" value="C2_domain_sf"/>
</dbReference>
<feature type="compositionally biased region" description="Basic residues" evidence="1">
    <location>
        <begin position="46"/>
        <end position="56"/>
    </location>
</feature>
<evidence type="ECO:0000256" key="1">
    <source>
        <dbReference type="SAM" id="MobiDB-lite"/>
    </source>
</evidence>
<dbReference type="FunCoup" id="A0A5N4ASU6">
    <property type="interactions" value="10"/>
</dbReference>
<dbReference type="Pfam" id="PF00621">
    <property type="entry name" value="RhoGEF"/>
    <property type="match status" value="1"/>
</dbReference>
<dbReference type="SUPFAM" id="SSF50729">
    <property type="entry name" value="PH domain-like"/>
    <property type="match status" value="1"/>
</dbReference>
<feature type="domain" description="C2" evidence="2">
    <location>
        <begin position="409"/>
        <end position="534"/>
    </location>
</feature>
<evidence type="ECO:0008006" key="7">
    <source>
        <dbReference type="Google" id="ProtNLM"/>
    </source>
</evidence>
<gene>
    <name evidence="5" type="ORF">PPYR_06182</name>
</gene>
<proteinExistence type="predicted"/>
<feature type="region of interest" description="Disordered" evidence="1">
    <location>
        <begin position="1755"/>
        <end position="1798"/>
    </location>
</feature>
<feature type="compositionally biased region" description="Basic and acidic residues" evidence="1">
    <location>
        <begin position="1771"/>
        <end position="1781"/>
    </location>
</feature>
<feature type="compositionally biased region" description="Basic and acidic residues" evidence="1">
    <location>
        <begin position="103"/>
        <end position="112"/>
    </location>
</feature>
<feature type="region of interest" description="Disordered" evidence="1">
    <location>
        <begin position="31"/>
        <end position="116"/>
    </location>
</feature>
<evidence type="ECO:0000259" key="2">
    <source>
        <dbReference type="PROSITE" id="PS50004"/>
    </source>
</evidence>
<dbReference type="PROSITE" id="PS50004">
    <property type="entry name" value="C2"/>
    <property type="match status" value="1"/>
</dbReference>
<feature type="compositionally biased region" description="Acidic residues" evidence="1">
    <location>
        <begin position="1417"/>
        <end position="1426"/>
    </location>
</feature>
<feature type="compositionally biased region" description="Polar residues" evidence="1">
    <location>
        <begin position="1757"/>
        <end position="1767"/>
    </location>
</feature>
<feature type="compositionally biased region" description="Acidic residues" evidence="1">
    <location>
        <begin position="1454"/>
        <end position="1473"/>
    </location>
</feature>
<dbReference type="Proteomes" id="UP000327044">
    <property type="component" value="Unassembled WGS sequence"/>
</dbReference>
<feature type="region of interest" description="Disordered" evidence="1">
    <location>
        <begin position="1409"/>
        <end position="1484"/>
    </location>
</feature>
<dbReference type="EMBL" id="VVIM01000004">
    <property type="protein sequence ID" value="KAB0800442.1"/>
    <property type="molecule type" value="Genomic_DNA"/>
</dbReference>